<evidence type="ECO:0000313" key="2">
    <source>
        <dbReference type="EMBL" id="KAJ7080767.1"/>
    </source>
</evidence>
<feature type="region of interest" description="Disordered" evidence="1">
    <location>
        <begin position="178"/>
        <end position="237"/>
    </location>
</feature>
<accession>A0AAD6TV23</accession>
<dbReference type="EMBL" id="JARJCN010000053">
    <property type="protein sequence ID" value="KAJ7080767.1"/>
    <property type="molecule type" value="Genomic_DNA"/>
</dbReference>
<protein>
    <submittedName>
        <fullName evidence="2">Uncharacterized protein</fullName>
    </submittedName>
</protein>
<name>A0AAD6TV23_9AGAR</name>
<dbReference type="AlphaFoldDB" id="A0AAD6TV23"/>
<proteinExistence type="predicted"/>
<keyword evidence="3" id="KW-1185">Reference proteome</keyword>
<organism evidence="2 3">
    <name type="scientific">Mycena belliarum</name>
    <dbReference type="NCBI Taxonomy" id="1033014"/>
    <lineage>
        <taxon>Eukaryota</taxon>
        <taxon>Fungi</taxon>
        <taxon>Dikarya</taxon>
        <taxon>Basidiomycota</taxon>
        <taxon>Agaricomycotina</taxon>
        <taxon>Agaricomycetes</taxon>
        <taxon>Agaricomycetidae</taxon>
        <taxon>Agaricales</taxon>
        <taxon>Marasmiineae</taxon>
        <taxon>Mycenaceae</taxon>
        <taxon>Mycena</taxon>
    </lineage>
</organism>
<dbReference type="Proteomes" id="UP001222325">
    <property type="component" value="Unassembled WGS sequence"/>
</dbReference>
<sequence length="431" mass="44061">MRAWAGLRVDGAHGHSRTANRTRPLQVLRAKLQLAALHKFELAVRSASLSDCARPLAAKESPNRGSAAAVRTCALGARLELGAQGARAGSVETGRARRSDVVGAGGRGMALRTAAAAAARQEGLAGAVGGSAAAAIDERGATSTLGAAPENPPSLDVGRCAGVLREVGTERVGLEPRFRKHLGSRATPKDEEPAYPNARSDSPRTRTDCGRERRDGAQKLRRGCKTAPPGALASSGSLRGCGGLTGVGEDGGMRERHADGVVQELRATSADARARLLCGGDVGLGAGSLFGRERTRVGREAGTGGVMVPGHGGIGAALRDEGCNVVEAALGLSGVGLAGGCSGGGCSEPRSHIDPRIRGRPCVRGAVSAMCSGGEYGSEGRTKMQASGCSCQCANRLIGQDRRGVGVRRLQPRPTRSCYGHSEISLVLSSM</sequence>
<gene>
    <name evidence="2" type="ORF">B0H15DRAFT_803926</name>
</gene>
<feature type="compositionally biased region" description="Basic and acidic residues" evidence="1">
    <location>
        <begin position="201"/>
        <end position="218"/>
    </location>
</feature>
<evidence type="ECO:0000256" key="1">
    <source>
        <dbReference type="SAM" id="MobiDB-lite"/>
    </source>
</evidence>
<comment type="caution">
    <text evidence="2">The sequence shown here is derived from an EMBL/GenBank/DDBJ whole genome shotgun (WGS) entry which is preliminary data.</text>
</comment>
<evidence type="ECO:0000313" key="3">
    <source>
        <dbReference type="Proteomes" id="UP001222325"/>
    </source>
</evidence>
<reference evidence="2" key="1">
    <citation type="submission" date="2023-03" db="EMBL/GenBank/DDBJ databases">
        <title>Massive genome expansion in bonnet fungi (Mycena s.s.) driven by repeated elements and novel gene families across ecological guilds.</title>
        <authorList>
            <consortium name="Lawrence Berkeley National Laboratory"/>
            <person name="Harder C.B."/>
            <person name="Miyauchi S."/>
            <person name="Viragh M."/>
            <person name="Kuo A."/>
            <person name="Thoen E."/>
            <person name="Andreopoulos B."/>
            <person name="Lu D."/>
            <person name="Skrede I."/>
            <person name="Drula E."/>
            <person name="Henrissat B."/>
            <person name="Morin E."/>
            <person name="Kohler A."/>
            <person name="Barry K."/>
            <person name="LaButti K."/>
            <person name="Morin E."/>
            <person name="Salamov A."/>
            <person name="Lipzen A."/>
            <person name="Mereny Z."/>
            <person name="Hegedus B."/>
            <person name="Baldrian P."/>
            <person name="Stursova M."/>
            <person name="Weitz H."/>
            <person name="Taylor A."/>
            <person name="Grigoriev I.V."/>
            <person name="Nagy L.G."/>
            <person name="Martin F."/>
            <person name="Kauserud H."/>
        </authorList>
    </citation>
    <scope>NUCLEOTIDE SEQUENCE</scope>
    <source>
        <strain evidence="2">CBHHK173m</strain>
    </source>
</reference>